<dbReference type="InterPro" id="IPR041718">
    <property type="entry name" value="IS607_transposase-like"/>
</dbReference>
<comment type="caution">
    <text evidence="7">The sequence shown here is derived from an EMBL/GenBank/DDBJ whole genome shotgun (WGS) entry which is preliminary data.</text>
</comment>
<dbReference type="CDD" id="cd03769">
    <property type="entry name" value="SR_IS607_transposase_like"/>
    <property type="match status" value="1"/>
</dbReference>
<dbReference type="GO" id="GO:0006355">
    <property type="term" value="P:regulation of DNA-templated transcription"/>
    <property type="evidence" value="ECO:0007669"/>
    <property type="project" value="InterPro"/>
</dbReference>
<dbReference type="InterPro" id="IPR021027">
    <property type="entry name" value="Transposase_put_HTH"/>
</dbReference>
<gene>
    <name evidence="7" type="ORF">Krac_2935</name>
</gene>
<dbReference type="PROSITE" id="PS50937">
    <property type="entry name" value="HTH_MERR_2"/>
    <property type="match status" value="1"/>
</dbReference>
<dbReference type="AlphaFoldDB" id="D6U010"/>
<dbReference type="FunFam" id="3.40.50.1390:FF:000002">
    <property type="entry name" value="ORF1 in transposon ISC1904"/>
    <property type="match status" value="1"/>
</dbReference>
<evidence type="ECO:0000313" key="7">
    <source>
        <dbReference type="EMBL" id="EFH82150.1"/>
    </source>
</evidence>
<dbReference type="GO" id="GO:0015074">
    <property type="term" value="P:DNA integration"/>
    <property type="evidence" value="ECO:0007669"/>
    <property type="project" value="UniProtKB-KW"/>
</dbReference>
<dbReference type="InParanoid" id="D6U010"/>
<dbReference type="Gene3D" id="1.10.287.2170">
    <property type="match status" value="1"/>
</dbReference>
<dbReference type="PROSITE" id="PS51736">
    <property type="entry name" value="RECOMBINASES_3"/>
    <property type="match status" value="1"/>
</dbReference>
<dbReference type="SMART" id="SM00857">
    <property type="entry name" value="Resolvase"/>
    <property type="match status" value="1"/>
</dbReference>
<sequence length="434" mass="50238">MYSAAQFAKQVGVSVKTLQRWDREGRLKAKRTLSGRRYYDEADLATALNLPKPPAIRRTVAYCRVSSPAQRPDLQNQRAALERYAVSKQLVVDEWIVEIGGGLNFERKRFLRLVDAIVEGEVSCLLIAHQDRLARFGFALIKHLCETHHTELVVMNTQTLSPEQELVVQDLMSIIHGFSSRLYGLRNYRKALEKALKDENRAQDQDDPTPEQVEYLKRACGTRRFIYNWGREQWEKQYQAYKLEQETVFEEQRVLTPPNTFALKKQFHQIREQDYPWTYQVTKCVVEGAFADLKSAYDNFFAGRSNYPQYKKKGKSHESFYLSNDKFTVGTHWISIPGLGRFILDQRQTKKDRGKLLRRLGAVNVAEKLRFVEKGKATTPAKKRNKRKQVVCERVKILGATVSCEAGHWYVSIQVEIKKQRPLTPTAVVGWMSD</sequence>
<keyword evidence="1" id="KW-0229">DNA integration</keyword>
<dbReference type="PROSITE" id="PS00397">
    <property type="entry name" value="RECOMBINASES_1"/>
    <property type="match status" value="1"/>
</dbReference>
<dbReference type="GO" id="GO:0000150">
    <property type="term" value="F:DNA strand exchange activity"/>
    <property type="evidence" value="ECO:0007669"/>
    <property type="project" value="InterPro"/>
</dbReference>
<keyword evidence="8" id="KW-1185">Reference proteome</keyword>
<evidence type="ECO:0000256" key="3">
    <source>
        <dbReference type="ARBA" id="ARBA00023172"/>
    </source>
</evidence>
<dbReference type="InterPro" id="IPR006119">
    <property type="entry name" value="Resolv_N"/>
</dbReference>
<evidence type="ECO:0000313" key="8">
    <source>
        <dbReference type="Proteomes" id="UP000004508"/>
    </source>
</evidence>
<keyword evidence="3" id="KW-0233">DNA recombination</keyword>
<dbReference type="NCBIfam" id="NF033518">
    <property type="entry name" value="transpos_IS607"/>
    <property type="match status" value="1"/>
</dbReference>
<proteinExistence type="predicted"/>
<evidence type="ECO:0000259" key="5">
    <source>
        <dbReference type="PROSITE" id="PS50937"/>
    </source>
</evidence>
<dbReference type="InterPro" id="IPR006118">
    <property type="entry name" value="Recombinase_CS"/>
</dbReference>
<feature type="active site" description="O-(5'-phospho-DNA)-serine intermediate" evidence="4">
    <location>
        <position position="66"/>
    </location>
</feature>
<dbReference type="InterPro" id="IPR000551">
    <property type="entry name" value="MerR-type_HTH_dom"/>
</dbReference>
<organism evidence="7 8">
    <name type="scientific">Ktedonobacter racemifer DSM 44963</name>
    <dbReference type="NCBI Taxonomy" id="485913"/>
    <lineage>
        <taxon>Bacteria</taxon>
        <taxon>Bacillati</taxon>
        <taxon>Chloroflexota</taxon>
        <taxon>Ktedonobacteria</taxon>
        <taxon>Ktedonobacterales</taxon>
        <taxon>Ktedonobacteraceae</taxon>
        <taxon>Ktedonobacter</taxon>
    </lineage>
</organism>
<dbReference type="CDD" id="cd04762">
    <property type="entry name" value="HTH_MerR-trunc"/>
    <property type="match status" value="1"/>
</dbReference>
<reference evidence="7 8" key="1">
    <citation type="journal article" date="2011" name="Stand. Genomic Sci.">
        <title>Non-contiguous finished genome sequence and contextual data of the filamentous soil bacterium Ktedonobacter racemifer type strain (SOSP1-21).</title>
        <authorList>
            <person name="Chang Y.J."/>
            <person name="Land M."/>
            <person name="Hauser L."/>
            <person name="Chertkov O."/>
            <person name="Del Rio T.G."/>
            <person name="Nolan M."/>
            <person name="Copeland A."/>
            <person name="Tice H."/>
            <person name="Cheng J.F."/>
            <person name="Lucas S."/>
            <person name="Han C."/>
            <person name="Goodwin L."/>
            <person name="Pitluck S."/>
            <person name="Ivanova N."/>
            <person name="Ovchinikova G."/>
            <person name="Pati A."/>
            <person name="Chen A."/>
            <person name="Palaniappan K."/>
            <person name="Mavromatis K."/>
            <person name="Liolios K."/>
            <person name="Brettin T."/>
            <person name="Fiebig A."/>
            <person name="Rohde M."/>
            <person name="Abt B."/>
            <person name="Goker M."/>
            <person name="Detter J.C."/>
            <person name="Woyke T."/>
            <person name="Bristow J."/>
            <person name="Eisen J.A."/>
            <person name="Markowitz V."/>
            <person name="Hugenholtz P."/>
            <person name="Kyrpides N.C."/>
            <person name="Klenk H.P."/>
            <person name="Lapidus A."/>
        </authorList>
    </citation>
    <scope>NUCLEOTIDE SEQUENCE [LARGE SCALE GENOMIC DNA]</scope>
    <source>
        <strain evidence="8">DSM 44963</strain>
    </source>
</reference>
<dbReference type="PANTHER" id="PTHR36172">
    <property type="match status" value="1"/>
</dbReference>
<dbReference type="STRING" id="485913.Krac_2935"/>
<dbReference type="eggNOG" id="COG2452">
    <property type="taxonomic scope" value="Bacteria"/>
</dbReference>
<evidence type="ECO:0000256" key="4">
    <source>
        <dbReference type="PROSITE-ProRule" id="PRU10137"/>
    </source>
</evidence>
<dbReference type="EMBL" id="ADVG01000004">
    <property type="protein sequence ID" value="EFH82150.1"/>
    <property type="molecule type" value="Genomic_DNA"/>
</dbReference>
<dbReference type="InterPro" id="IPR009061">
    <property type="entry name" value="DNA-bd_dom_put_sf"/>
</dbReference>
<feature type="domain" description="HTH merR-type" evidence="5">
    <location>
        <begin position="1"/>
        <end position="44"/>
    </location>
</feature>
<dbReference type="Pfam" id="PF00239">
    <property type="entry name" value="Resolvase"/>
    <property type="match status" value="1"/>
</dbReference>
<dbReference type="InterPro" id="IPR048046">
    <property type="entry name" value="Transpos_IS607"/>
</dbReference>
<accession>D6U010</accession>
<dbReference type="GO" id="GO:0003677">
    <property type="term" value="F:DNA binding"/>
    <property type="evidence" value="ECO:0007669"/>
    <property type="project" value="UniProtKB-KW"/>
</dbReference>
<dbReference type="Gene3D" id="3.40.50.1390">
    <property type="entry name" value="Resolvase, N-terminal catalytic domain"/>
    <property type="match status" value="1"/>
</dbReference>
<dbReference type="SUPFAM" id="SSF53041">
    <property type="entry name" value="Resolvase-like"/>
    <property type="match status" value="1"/>
</dbReference>
<keyword evidence="2" id="KW-0238">DNA-binding</keyword>
<dbReference type="eggNOG" id="COG0675">
    <property type="taxonomic scope" value="Bacteria"/>
</dbReference>
<evidence type="ECO:0000256" key="1">
    <source>
        <dbReference type="ARBA" id="ARBA00022908"/>
    </source>
</evidence>
<dbReference type="PANTHER" id="PTHR36172:SF1">
    <property type="entry name" value="RESOLVASE-RELATED"/>
    <property type="match status" value="1"/>
</dbReference>
<protein>
    <submittedName>
        <fullName evidence="7">Resolvase domain protein</fullName>
    </submittedName>
</protein>
<evidence type="ECO:0000256" key="2">
    <source>
        <dbReference type="ARBA" id="ARBA00023125"/>
    </source>
</evidence>
<feature type="domain" description="Resolvase/invertase-type recombinase catalytic" evidence="6">
    <location>
        <begin position="58"/>
        <end position="201"/>
    </location>
</feature>
<dbReference type="InterPro" id="IPR036162">
    <property type="entry name" value="Resolvase-like_N_sf"/>
</dbReference>
<dbReference type="Pfam" id="PF12323">
    <property type="entry name" value="HTH_OrfB_IS605"/>
    <property type="match status" value="1"/>
</dbReference>
<dbReference type="Gene3D" id="1.10.1660.10">
    <property type="match status" value="1"/>
</dbReference>
<dbReference type="InterPro" id="IPR051491">
    <property type="entry name" value="Recombinase/Transposase-rel"/>
</dbReference>
<dbReference type="SUPFAM" id="SSF46955">
    <property type="entry name" value="Putative DNA-binding domain"/>
    <property type="match status" value="1"/>
</dbReference>
<dbReference type="Pfam" id="PF00376">
    <property type="entry name" value="MerR"/>
    <property type="match status" value="1"/>
</dbReference>
<dbReference type="Proteomes" id="UP000004508">
    <property type="component" value="Unassembled WGS sequence"/>
</dbReference>
<evidence type="ECO:0000259" key="6">
    <source>
        <dbReference type="PROSITE" id="PS51736"/>
    </source>
</evidence>
<name>D6U010_KTERA</name>